<comment type="function">
    <text evidence="1 6">Required for the transposition of the insertion element.</text>
</comment>
<reference evidence="8" key="1">
    <citation type="submission" date="2020-08" db="EMBL/GenBank/DDBJ databases">
        <title>Sequencing the genomes of 1000 actinobacteria strains.</title>
        <authorList>
            <person name="Klenk H.-P."/>
        </authorList>
    </citation>
    <scope>NUCLEOTIDE SEQUENCE</scope>
    <source>
        <strain evidence="8">DSM 10695</strain>
    </source>
</reference>
<keyword evidence="6" id="KW-0814">Transposable element</keyword>
<dbReference type="AlphaFoldDB" id="A0A923E7B3"/>
<feature type="region of interest" description="Disordered" evidence="7">
    <location>
        <begin position="17"/>
        <end position="42"/>
    </location>
</feature>
<dbReference type="GO" id="GO:0006313">
    <property type="term" value="P:DNA transposition"/>
    <property type="evidence" value="ECO:0007669"/>
    <property type="project" value="UniProtKB-UniRule"/>
</dbReference>
<dbReference type="EMBL" id="JACHMK010000001">
    <property type="protein sequence ID" value="MBB6334891.1"/>
    <property type="molecule type" value="Genomic_DNA"/>
</dbReference>
<dbReference type="Pfam" id="PF00872">
    <property type="entry name" value="Transposase_mut"/>
    <property type="match status" value="1"/>
</dbReference>
<dbReference type="PANTHER" id="PTHR33217:SF7">
    <property type="entry name" value="TRANSPOSASE FOR INSERTION SEQUENCE ELEMENT IS1081"/>
    <property type="match status" value="1"/>
</dbReference>
<comment type="caution">
    <text evidence="8">The sequence shown here is derived from an EMBL/GenBank/DDBJ whole genome shotgun (WGS) entry which is preliminary data.</text>
</comment>
<dbReference type="Proteomes" id="UP000617426">
    <property type="component" value="Unassembled WGS sequence"/>
</dbReference>
<proteinExistence type="inferred from homology"/>
<dbReference type="PANTHER" id="PTHR33217">
    <property type="entry name" value="TRANSPOSASE FOR INSERTION SEQUENCE ELEMENT IS1081"/>
    <property type="match status" value="1"/>
</dbReference>
<evidence type="ECO:0000256" key="1">
    <source>
        <dbReference type="ARBA" id="ARBA00002190"/>
    </source>
</evidence>
<feature type="compositionally biased region" description="Basic and acidic residues" evidence="7">
    <location>
        <begin position="21"/>
        <end position="31"/>
    </location>
</feature>
<evidence type="ECO:0000256" key="4">
    <source>
        <dbReference type="ARBA" id="ARBA00023125"/>
    </source>
</evidence>
<keyword evidence="3 6" id="KW-0815">Transposition</keyword>
<dbReference type="GO" id="GO:0003677">
    <property type="term" value="F:DNA binding"/>
    <property type="evidence" value="ECO:0007669"/>
    <property type="project" value="UniProtKB-UniRule"/>
</dbReference>
<organism evidence="8 9">
    <name type="scientific">Schaalia hyovaginalis</name>
    <dbReference type="NCBI Taxonomy" id="29316"/>
    <lineage>
        <taxon>Bacteria</taxon>
        <taxon>Bacillati</taxon>
        <taxon>Actinomycetota</taxon>
        <taxon>Actinomycetes</taxon>
        <taxon>Actinomycetales</taxon>
        <taxon>Actinomycetaceae</taxon>
        <taxon>Schaalia</taxon>
    </lineage>
</organism>
<evidence type="ECO:0000313" key="8">
    <source>
        <dbReference type="EMBL" id="MBB6334891.1"/>
    </source>
</evidence>
<keyword evidence="4 6" id="KW-0238">DNA-binding</keyword>
<comment type="similarity">
    <text evidence="2 6">Belongs to the transposase mutator family.</text>
</comment>
<evidence type="ECO:0000256" key="2">
    <source>
        <dbReference type="ARBA" id="ARBA00010961"/>
    </source>
</evidence>
<evidence type="ECO:0000256" key="3">
    <source>
        <dbReference type="ARBA" id="ARBA00022578"/>
    </source>
</evidence>
<dbReference type="InterPro" id="IPR001207">
    <property type="entry name" value="Transposase_mutator"/>
</dbReference>
<keyword evidence="9" id="KW-1185">Reference proteome</keyword>
<dbReference type="RefSeq" id="WP_221437845.1">
    <property type="nucleotide sequence ID" value="NZ_JACHMK010000001.1"/>
</dbReference>
<accession>A0A923E7B3</accession>
<evidence type="ECO:0000256" key="5">
    <source>
        <dbReference type="ARBA" id="ARBA00023172"/>
    </source>
</evidence>
<keyword evidence="5 6" id="KW-0233">DNA recombination</keyword>
<dbReference type="GO" id="GO:0004803">
    <property type="term" value="F:transposase activity"/>
    <property type="evidence" value="ECO:0007669"/>
    <property type="project" value="UniProtKB-UniRule"/>
</dbReference>
<protein>
    <recommendedName>
        <fullName evidence="6">Mutator family transposase</fullName>
    </recommendedName>
</protein>
<evidence type="ECO:0000256" key="6">
    <source>
        <dbReference type="RuleBase" id="RU365089"/>
    </source>
</evidence>
<gene>
    <name evidence="8" type="ORF">HD592_001456</name>
</gene>
<evidence type="ECO:0000256" key="7">
    <source>
        <dbReference type="SAM" id="MobiDB-lite"/>
    </source>
</evidence>
<evidence type="ECO:0000313" key="9">
    <source>
        <dbReference type="Proteomes" id="UP000617426"/>
    </source>
</evidence>
<sequence length="90" mass="9899">MLQAGLQDLINAEASARIGAARHEQAPERTTRRNGTRPKTLATPAGEVELVIPKLKEGSFFPPVYCLLKRGSTRPLYALICKAWIDGRDP</sequence>
<name>A0A923E7B3_9ACTO</name>